<feature type="compositionally biased region" description="Basic and acidic residues" evidence="1">
    <location>
        <begin position="23"/>
        <end position="32"/>
    </location>
</feature>
<feature type="compositionally biased region" description="Acidic residues" evidence="1">
    <location>
        <begin position="55"/>
        <end position="71"/>
    </location>
</feature>
<evidence type="ECO:0000313" key="2">
    <source>
        <dbReference type="EMBL" id="CEM52913.1"/>
    </source>
</evidence>
<protein>
    <submittedName>
        <fullName evidence="2">Uncharacterized protein</fullName>
    </submittedName>
</protein>
<feature type="region of interest" description="Disordered" evidence="1">
    <location>
        <begin position="1"/>
        <end position="99"/>
    </location>
</feature>
<reference evidence="2" key="1">
    <citation type="submission" date="2014-11" db="EMBL/GenBank/DDBJ databases">
        <authorList>
            <person name="Otto D Thomas"/>
            <person name="Naeem Raeece"/>
        </authorList>
    </citation>
    <scope>NUCLEOTIDE SEQUENCE</scope>
</reference>
<sequence>MNTEISEASAAVKRKGKRKASHHHECPPDEKFATQSSEGDASSDTPVSPHMLLHEEEEETHEMDLEDMEKEPEDHHGSSQPSAVTPVAPKRGRRGASRGIASAVAAVSNCTRESSRRASTKRVCIHGRSQAYNCRECGGAAFCEHGRVKRRCVLCGGSGVCPHRRRKERCRECGGKQVCPHGKRKQDCRDCGGSAICEHRHVRRRCKECFALAKCRHGNRLHLCDLCQQSGIFICEHLHERSACRECGGHALCLPHGKELRHCRECKGLPARRTPVVVPPPSSHARLSPTQPPPVGMTFNAPPPPPPPPQPQPAQQQPPPPEPRSQPAASVSRKQGGTTVQEIESEETVSVALADSQCPFGIPEEHNNNPVPSGWPGAAAGVETTSWHHFAPSYIMVGGHPFAYTLPELQFAARFDAVAASILASIAASATAHVARGSRQ</sequence>
<evidence type="ECO:0000256" key="1">
    <source>
        <dbReference type="SAM" id="MobiDB-lite"/>
    </source>
</evidence>
<feature type="compositionally biased region" description="Pro residues" evidence="1">
    <location>
        <begin position="290"/>
        <end position="324"/>
    </location>
</feature>
<feature type="compositionally biased region" description="Polar residues" evidence="1">
    <location>
        <begin position="33"/>
        <end position="46"/>
    </location>
</feature>
<dbReference type="VEuPathDB" id="CryptoDB:Cvel_11599"/>
<accession>A0A0G4I7E9</accession>
<gene>
    <name evidence="2" type="ORF">Cvel_11599</name>
</gene>
<proteinExistence type="predicted"/>
<feature type="compositionally biased region" description="Basic residues" evidence="1">
    <location>
        <begin position="12"/>
        <end position="22"/>
    </location>
</feature>
<dbReference type="EMBL" id="CDMZ01005428">
    <property type="protein sequence ID" value="CEM52913.1"/>
    <property type="molecule type" value="Genomic_DNA"/>
</dbReference>
<name>A0A0G4I7E9_9ALVE</name>
<feature type="compositionally biased region" description="Polar residues" evidence="1">
    <location>
        <begin position="332"/>
        <end position="342"/>
    </location>
</feature>
<organism evidence="2">
    <name type="scientific">Chromera velia CCMP2878</name>
    <dbReference type="NCBI Taxonomy" id="1169474"/>
    <lineage>
        <taxon>Eukaryota</taxon>
        <taxon>Sar</taxon>
        <taxon>Alveolata</taxon>
        <taxon>Colpodellida</taxon>
        <taxon>Chromeraceae</taxon>
        <taxon>Chromera</taxon>
    </lineage>
</organism>
<feature type="region of interest" description="Disordered" evidence="1">
    <location>
        <begin position="274"/>
        <end position="344"/>
    </location>
</feature>
<dbReference type="AlphaFoldDB" id="A0A0G4I7E9"/>